<keyword evidence="1" id="KW-0732">Signal</keyword>
<feature type="signal peptide" evidence="1">
    <location>
        <begin position="1"/>
        <end position="19"/>
    </location>
</feature>
<feature type="domain" description="Secretion system C-terminal sorting" evidence="2">
    <location>
        <begin position="434"/>
        <end position="496"/>
    </location>
</feature>
<dbReference type="RefSeq" id="WP_344825273.1">
    <property type="nucleotide sequence ID" value="NZ_BAABEZ010000022.1"/>
</dbReference>
<dbReference type="SUPFAM" id="SSF50969">
    <property type="entry name" value="YVTN repeat-like/Quinoprotein amine dehydrogenase"/>
    <property type="match status" value="1"/>
</dbReference>
<accession>A0ABP8MT90</accession>
<gene>
    <name evidence="3" type="ORF">GCM10023092_16550</name>
</gene>
<sequence>MKNSILLFFTFLLPGFIHAQDPFVNKSISSDTVKFERVNHCCELAGGSFIFIGDQWVDDSTAFVFKTDRKGNILAKRHLFPKSDLLDFMPVSCFYENDHKIVLIGQTMRDFGDGKDLWLAGIDSNLQVSYMKVIPFTNADTSLWSCSMFSKIGSSYYGYVAYKLSDISSPLRVKLVKLNASGDITLSRNLDSNFYGNSHEDLMGLSPITVSADNRFLNFIGVMDGYLTTIDTNFNLIDSVYMNTTFATIISRDTAIREFAATGIDISSSSMIIGPIAELRYSGLDDHWGVAKFDKQTKTIKRFGCFPVFSDPYNAKLRPTALLDIATRGNSVYTLAFTAGYAYKNSIVVCCYDTNANPKWTRRLSDSVHNFLPLSIYLCKDGSVMVNALSDSAAAFTDVDARAQSIYVVRLDSASGNPLSTPNIASPRQQCVSVYPNPASSEICISDLQHEAECFIYNAAGQLLLHEEGVNRHPVDIHSLPSGSYYFTLFDKEKQQIGQGTFVKEE</sequence>
<evidence type="ECO:0000313" key="4">
    <source>
        <dbReference type="Proteomes" id="UP001501410"/>
    </source>
</evidence>
<dbReference type="Proteomes" id="UP001501410">
    <property type="component" value="Unassembled WGS sequence"/>
</dbReference>
<dbReference type="Pfam" id="PF18962">
    <property type="entry name" value="Por_Secre_tail"/>
    <property type="match status" value="1"/>
</dbReference>
<dbReference type="InterPro" id="IPR011044">
    <property type="entry name" value="Quino_amine_DH_bsu"/>
</dbReference>
<evidence type="ECO:0000313" key="3">
    <source>
        <dbReference type="EMBL" id="GAA4454478.1"/>
    </source>
</evidence>
<dbReference type="EMBL" id="BAABEZ010000022">
    <property type="protein sequence ID" value="GAA4454478.1"/>
    <property type="molecule type" value="Genomic_DNA"/>
</dbReference>
<evidence type="ECO:0000259" key="2">
    <source>
        <dbReference type="Pfam" id="PF18962"/>
    </source>
</evidence>
<dbReference type="InterPro" id="IPR026444">
    <property type="entry name" value="Secre_tail"/>
</dbReference>
<proteinExistence type="predicted"/>
<comment type="caution">
    <text evidence="3">The sequence shown here is derived from an EMBL/GenBank/DDBJ whole genome shotgun (WGS) entry which is preliminary data.</text>
</comment>
<reference evidence="4" key="1">
    <citation type="journal article" date="2019" name="Int. J. Syst. Evol. Microbiol.">
        <title>The Global Catalogue of Microorganisms (GCM) 10K type strain sequencing project: providing services to taxonomists for standard genome sequencing and annotation.</title>
        <authorList>
            <consortium name="The Broad Institute Genomics Platform"/>
            <consortium name="The Broad Institute Genome Sequencing Center for Infectious Disease"/>
            <person name="Wu L."/>
            <person name="Ma J."/>
        </authorList>
    </citation>
    <scope>NUCLEOTIDE SEQUENCE [LARGE SCALE GENOMIC DNA]</scope>
    <source>
        <strain evidence="4">JCM 31921</strain>
    </source>
</reference>
<keyword evidence="4" id="KW-1185">Reference proteome</keyword>
<name>A0ABP8MT90_9BACT</name>
<feature type="chain" id="PRO_5046180587" description="Secretion system C-terminal sorting domain-containing protein" evidence="1">
    <location>
        <begin position="20"/>
        <end position="506"/>
    </location>
</feature>
<evidence type="ECO:0000256" key="1">
    <source>
        <dbReference type="SAM" id="SignalP"/>
    </source>
</evidence>
<protein>
    <recommendedName>
        <fullName evidence="2">Secretion system C-terminal sorting domain-containing protein</fullName>
    </recommendedName>
</protein>
<dbReference type="NCBIfam" id="TIGR04183">
    <property type="entry name" value="Por_Secre_tail"/>
    <property type="match status" value="1"/>
</dbReference>
<organism evidence="3 4">
    <name type="scientific">Rurimicrobium arvi</name>
    <dbReference type="NCBI Taxonomy" id="2049916"/>
    <lineage>
        <taxon>Bacteria</taxon>
        <taxon>Pseudomonadati</taxon>
        <taxon>Bacteroidota</taxon>
        <taxon>Chitinophagia</taxon>
        <taxon>Chitinophagales</taxon>
        <taxon>Chitinophagaceae</taxon>
        <taxon>Rurimicrobium</taxon>
    </lineage>
</organism>